<dbReference type="OrthoDB" id="7694678at2759"/>
<feature type="transmembrane region" description="Helical" evidence="6">
    <location>
        <begin position="221"/>
        <end position="244"/>
    </location>
</feature>
<keyword evidence="9" id="KW-1185">Reference proteome</keyword>
<evidence type="ECO:0000313" key="9">
    <source>
        <dbReference type="Proteomes" id="UP000016930"/>
    </source>
</evidence>
<gene>
    <name evidence="8" type="ORF">CERSUDRAFT_99509</name>
</gene>
<keyword evidence="4 6" id="KW-0472">Membrane</keyword>
<evidence type="ECO:0000259" key="7">
    <source>
        <dbReference type="Pfam" id="PF02163"/>
    </source>
</evidence>
<dbReference type="Proteomes" id="UP000016930">
    <property type="component" value="Unassembled WGS sequence"/>
</dbReference>
<evidence type="ECO:0000256" key="3">
    <source>
        <dbReference type="ARBA" id="ARBA00022989"/>
    </source>
</evidence>
<dbReference type="GO" id="GO:1905897">
    <property type="term" value="P:regulation of response to endoplasmic reticulum stress"/>
    <property type="evidence" value="ECO:0007669"/>
    <property type="project" value="TreeGrafter"/>
</dbReference>
<proteinExistence type="predicted"/>
<dbReference type="PANTHER" id="PTHR13325">
    <property type="entry name" value="PROTEASE M50 MEMBRANE-BOUND TRANSCRIPTION FACTOR SITE 2 PROTEASE"/>
    <property type="match status" value="1"/>
</dbReference>
<feature type="transmembrane region" description="Helical" evidence="6">
    <location>
        <begin position="264"/>
        <end position="286"/>
    </location>
</feature>
<reference evidence="8 9" key="1">
    <citation type="journal article" date="2012" name="Proc. Natl. Acad. Sci. U.S.A.">
        <title>Comparative genomics of Ceriporiopsis subvermispora and Phanerochaete chrysosporium provide insight into selective ligninolysis.</title>
        <authorList>
            <person name="Fernandez-Fueyo E."/>
            <person name="Ruiz-Duenas F.J."/>
            <person name="Ferreira P."/>
            <person name="Floudas D."/>
            <person name="Hibbett D.S."/>
            <person name="Canessa P."/>
            <person name="Larrondo L.F."/>
            <person name="James T.Y."/>
            <person name="Seelenfreund D."/>
            <person name="Lobos S."/>
            <person name="Polanco R."/>
            <person name="Tello M."/>
            <person name="Honda Y."/>
            <person name="Watanabe T."/>
            <person name="Watanabe T."/>
            <person name="Ryu J.S."/>
            <person name="Kubicek C.P."/>
            <person name="Schmoll M."/>
            <person name="Gaskell J."/>
            <person name="Hammel K.E."/>
            <person name="St John F.J."/>
            <person name="Vanden Wymelenberg A."/>
            <person name="Sabat G."/>
            <person name="Splinter BonDurant S."/>
            <person name="Syed K."/>
            <person name="Yadav J.S."/>
            <person name="Doddapaneni H."/>
            <person name="Subramanian V."/>
            <person name="Lavin J.L."/>
            <person name="Oguiza J.A."/>
            <person name="Perez G."/>
            <person name="Pisabarro A.G."/>
            <person name="Ramirez L."/>
            <person name="Santoyo F."/>
            <person name="Master E."/>
            <person name="Coutinho P.M."/>
            <person name="Henrissat B."/>
            <person name="Lombard V."/>
            <person name="Magnuson J.K."/>
            <person name="Kuees U."/>
            <person name="Hori C."/>
            <person name="Igarashi K."/>
            <person name="Samejima M."/>
            <person name="Held B.W."/>
            <person name="Barry K.W."/>
            <person name="LaButti K.M."/>
            <person name="Lapidus A."/>
            <person name="Lindquist E.A."/>
            <person name="Lucas S.M."/>
            <person name="Riley R."/>
            <person name="Salamov A.A."/>
            <person name="Hoffmeister D."/>
            <person name="Schwenk D."/>
            <person name="Hadar Y."/>
            <person name="Yarden O."/>
            <person name="de Vries R.P."/>
            <person name="Wiebenga A."/>
            <person name="Stenlid J."/>
            <person name="Eastwood D."/>
            <person name="Grigoriev I.V."/>
            <person name="Berka R.M."/>
            <person name="Blanchette R.A."/>
            <person name="Kersten P."/>
            <person name="Martinez A.T."/>
            <person name="Vicuna R."/>
            <person name="Cullen D."/>
        </authorList>
    </citation>
    <scope>NUCLEOTIDE SEQUENCE [LARGE SCALE GENOMIC DNA]</scope>
    <source>
        <strain evidence="8 9">B</strain>
    </source>
</reference>
<keyword evidence="2 6" id="KW-0812">Transmembrane</keyword>
<comment type="subcellular location">
    <subcellularLocation>
        <location evidence="1">Endomembrane system</location>
        <topology evidence="1">Multi-pass membrane protein</topology>
    </subcellularLocation>
</comment>
<evidence type="ECO:0000256" key="4">
    <source>
        <dbReference type="ARBA" id="ARBA00023136"/>
    </source>
</evidence>
<protein>
    <recommendedName>
        <fullName evidence="5">Endopeptidase S2P</fullName>
    </recommendedName>
</protein>
<dbReference type="GO" id="GO:0016020">
    <property type="term" value="C:membrane"/>
    <property type="evidence" value="ECO:0007669"/>
    <property type="project" value="InterPro"/>
</dbReference>
<evidence type="ECO:0000256" key="5">
    <source>
        <dbReference type="ARBA" id="ARBA00032658"/>
    </source>
</evidence>
<evidence type="ECO:0000256" key="1">
    <source>
        <dbReference type="ARBA" id="ARBA00004127"/>
    </source>
</evidence>
<dbReference type="EMBL" id="KB445811">
    <property type="protein sequence ID" value="EMD32425.1"/>
    <property type="molecule type" value="Genomic_DNA"/>
</dbReference>
<dbReference type="HOGENOM" id="CLU_021808_0_0_1"/>
<feature type="transmembrane region" description="Helical" evidence="6">
    <location>
        <begin position="580"/>
        <end position="601"/>
    </location>
</feature>
<accession>M2QK08</accession>
<evidence type="ECO:0000313" key="8">
    <source>
        <dbReference type="EMBL" id="EMD32425.1"/>
    </source>
</evidence>
<feature type="transmembrane region" description="Helical" evidence="6">
    <location>
        <begin position="493"/>
        <end position="512"/>
    </location>
</feature>
<feature type="domain" description="Peptidase M50" evidence="7">
    <location>
        <begin position="497"/>
        <end position="534"/>
    </location>
</feature>
<dbReference type="PANTHER" id="PTHR13325:SF3">
    <property type="entry name" value="MEMBRANE-BOUND TRANSCRIPTION FACTOR SITE-2 PROTEASE"/>
    <property type="match status" value="1"/>
</dbReference>
<dbReference type="GO" id="GO:0031293">
    <property type="term" value="P:membrane protein intracellular domain proteolysis"/>
    <property type="evidence" value="ECO:0007669"/>
    <property type="project" value="TreeGrafter"/>
</dbReference>
<organism evidence="8 9">
    <name type="scientific">Ceriporiopsis subvermispora (strain B)</name>
    <name type="common">White-rot fungus</name>
    <name type="synonym">Gelatoporia subvermispora</name>
    <dbReference type="NCBI Taxonomy" id="914234"/>
    <lineage>
        <taxon>Eukaryota</taxon>
        <taxon>Fungi</taxon>
        <taxon>Dikarya</taxon>
        <taxon>Basidiomycota</taxon>
        <taxon>Agaricomycotina</taxon>
        <taxon>Agaricomycetes</taxon>
        <taxon>Polyporales</taxon>
        <taxon>Gelatoporiaceae</taxon>
        <taxon>Gelatoporia</taxon>
    </lineage>
</organism>
<feature type="transmembrane region" description="Helical" evidence="6">
    <location>
        <begin position="6"/>
        <end position="28"/>
    </location>
</feature>
<keyword evidence="3 6" id="KW-1133">Transmembrane helix</keyword>
<dbReference type="InterPro" id="IPR008915">
    <property type="entry name" value="Peptidase_M50"/>
</dbReference>
<sequence length="602" mass="63801">MPALDGLTNLLFYFSVFWATLHGAFFLLRRARSSGPLPLPGLPSLRRRTSYDQDTIKAGSLTITLRKANLRVQSTALNASHDVLARSLARGRARRVLGAFYDLGSILGVIGMLGSFVLLLWTAVQLISGLSGARDAVSGHLHDVVSAPAQTVRHKRHLEPADFGAATTGPQSSSELPLHIIIPGVTVPLTHLPLLLAALLASQVIHEAGHAITAAIDSVPLLSTGASLTLLLPSAFVALPASATRALPAPARLRLIAAGAFHNLLLYLFLVALAHLGLGAALWGAAGYTDVARFGRVVTRVAELSPLATHLPPGVLILKLDDQPLIQMNAGTAADTWVDFLSASGTAPSAPARLLGWCVDRAWFEAQPHSCCASAPISATDRSAASLACFQTRALPPTDRCVDPLPVLDDTPSAADPASAPRTRCTNAVDCGGGALCVAPRGDQELFRITFRSRTDPTDQVLIWNGPLAEVLEDIAVSTWLPRWEFLPLQLPPVVNVFFSYLKMITLSLYFLNLLPLPALDGAHFLEALLDWLGDRGTPIDGIGLSGLGTLESGLDAANTTDVGRRALTSVPWKPKAQRAIQVTAMSLVGACILLGVMNALR</sequence>
<dbReference type="InterPro" id="IPR001193">
    <property type="entry name" value="MBTPS2"/>
</dbReference>
<dbReference type="PRINTS" id="PR01000">
    <property type="entry name" value="SREBPS2PTASE"/>
</dbReference>
<name>M2QK08_CERS8</name>
<feature type="transmembrane region" description="Helical" evidence="6">
    <location>
        <begin position="180"/>
        <end position="201"/>
    </location>
</feature>
<feature type="transmembrane region" description="Helical" evidence="6">
    <location>
        <begin position="96"/>
        <end position="121"/>
    </location>
</feature>
<evidence type="ECO:0000256" key="2">
    <source>
        <dbReference type="ARBA" id="ARBA00022692"/>
    </source>
</evidence>
<dbReference type="Pfam" id="PF02163">
    <property type="entry name" value="Peptidase_M50"/>
    <property type="match status" value="1"/>
</dbReference>
<dbReference type="AlphaFoldDB" id="M2QK08"/>
<dbReference type="GO" id="GO:0004222">
    <property type="term" value="F:metalloendopeptidase activity"/>
    <property type="evidence" value="ECO:0007669"/>
    <property type="project" value="InterPro"/>
</dbReference>
<evidence type="ECO:0000256" key="6">
    <source>
        <dbReference type="SAM" id="Phobius"/>
    </source>
</evidence>
<dbReference type="GO" id="GO:0012505">
    <property type="term" value="C:endomembrane system"/>
    <property type="evidence" value="ECO:0007669"/>
    <property type="project" value="UniProtKB-SubCell"/>
</dbReference>
<dbReference type="GO" id="GO:0005737">
    <property type="term" value="C:cytoplasm"/>
    <property type="evidence" value="ECO:0007669"/>
    <property type="project" value="TreeGrafter"/>
</dbReference>
<dbReference type="STRING" id="914234.M2QK08"/>